<sequence length="720" mass="81518">MGAEKPPSLMVEATEQSLPGSKVRSVCRCVRQARRAMGGALGSLFPAGGNLLSSGSCKIISEATNQIVLAIFQALKVDNRTPIVKLEPLLSQIPKNENVLLITDEEGYNLLQKAVGINHVDLVKWILARKPDVNRGSCSLPLHIACLKGHDEIVELLLRHNARIDADTKMCWPGPHTQNCEMRFKCLIQCDDFAAERTSDKLQSSIFYAVDGDQVDTLELLLQQSEAHWLPWQQKRPLLHIACERGAWNCVKYLVYERPEEINQCYDEYYPLHQATQHETRFVELLVQCGASTTVRTNTQQMTALHVLFLLGKRSAEDTLATAKFLLEHGLKELLNVPDSLGNTPLHALIVRYALEEGRYGYGYGYSSSSRGEDPLPWNKWDMLHIVRYLIHQGAGPSINQPGNSALACVLRHVRDWEFRYELLDMLLQHGGDPNVVGRDGSGPLMVCLVPLINKDPLYSLSHTTKVFYLNCVRLLCKHGANTNRSSRTNLTPLHVLVFTACENIASNREEEKKQAFAFIRQLLIVLLQHGLEVNVKFSSRTEHVLLSLLDMVQNARSPSDLDLVHQLTQTLIQYGADPNTYLSTTEPVVIYQSQSSVFLKRSLHLVLHHYVQALLKRDELLNDNNDYYLRLIDLYYNSMDHKPLYSCLKALNSRVSIEVSSQKLSNFLHTLYTNPRSLQQMCRVAIYKSLDRRPAIYLSKVPVTRLPPSLKSYVLNFES</sequence>
<dbReference type="Gene3D" id="1.25.40.20">
    <property type="entry name" value="Ankyrin repeat-containing domain"/>
    <property type="match status" value="3"/>
</dbReference>
<evidence type="ECO:0000256" key="3">
    <source>
        <dbReference type="PROSITE-ProRule" id="PRU00023"/>
    </source>
</evidence>
<evidence type="ECO:0000313" key="6">
    <source>
        <dbReference type="Proteomes" id="UP001187531"/>
    </source>
</evidence>
<dbReference type="CDD" id="cd03716">
    <property type="entry name" value="SOCS_ASB_like"/>
    <property type="match status" value="1"/>
</dbReference>
<proteinExistence type="predicted"/>
<keyword evidence="2 3" id="KW-0040">ANK repeat</keyword>
<evidence type="ECO:0000256" key="1">
    <source>
        <dbReference type="ARBA" id="ARBA00022737"/>
    </source>
</evidence>
<dbReference type="GO" id="GO:0035556">
    <property type="term" value="P:intracellular signal transduction"/>
    <property type="evidence" value="ECO:0007669"/>
    <property type="project" value="InterPro"/>
</dbReference>
<dbReference type="InterPro" id="IPR002110">
    <property type="entry name" value="Ankyrin_rpt"/>
</dbReference>
<dbReference type="Pfam" id="PF07525">
    <property type="entry name" value="SOCS_box"/>
    <property type="match status" value="1"/>
</dbReference>
<dbReference type="SUPFAM" id="SSF48403">
    <property type="entry name" value="Ankyrin repeat"/>
    <property type="match status" value="2"/>
</dbReference>
<dbReference type="PROSITE" id="PS50297">
    <property type="entry name" value="ANK_REP_REGION"/>
    <property type="match status" value="1"/>
</dbReference>
<keyword evidence="1" id="KW-0677">Repeat</keyword>
<feature type="domain" description="SOCS box" evidence="4">
    <location>
        <begin position="664"/>
        <end position="720"/>
    </location>
</feature>
<dbReference type="Pfam" id="PF12796">
    <property type="entry name" value="Ank_2"/>
    <property type="match status" value="2"/>
</dbReference>
<protein>
    <recommendedName>
        <fullName evidence="4">SOCS box domain-containing protein</fullName>
    </recommendedName>
</protein>
<evidence type="ECO:0000256" key="2">
    <source>
        <dbReference type="ARBA" id="ARBA00023043"/>
    </source>
</evidence>
<dbReference type="InterPro" id="IPR036770">
    <property type="entry name" value="Ankyrin_rpt-contain_sf"/>
</dbReference>
<reference evidence="5" key="1">
    <citation type="submission" date="2023-07" db="EMBL/GenBank/DDBJ databases">
        <title>Chromosome-level genome assembly of Artemia franciscana.</title>
        <authorList>
            <person name="Jo E."/>
        </authorList>
    </citation>
    <scope>NUCLEOTIDE SEQUENCE</scope>
    <source>
        <tissue evidence="5">Whole body</tissue>
    </source>
</reference>
<feature type="repeat" description="ANK" evidence="3">
    <location>
        <begin position="137"/>
        <end position="169"/>
    </location>
</feature>
<dbReference type="InterPro" id="IPR001496">
    <property type="entry name" value="SOCS_box"/>
</dbReference>
<dbReference type="Proteomes" id="UP001187531">
    <property type="component" value="Unassembled WGS sequence"/>
</dbReference>
<dbReference type="InterPro" id="IPR036036">
    <property type="entry name" value="SOCS_box-like_dom_sf"/>
</dbReference>
<gene>
    <name evidence="5" type="ORF">QYM36_008253</name>
</gene>
<dbReference type="PANTHER" id="PTHR24198:SF165">
    <property type="entry name" value="ANKYRIN REPEAT-CONTAINING PROTEIN-RELATED"/>
    <property type="match status" value="1"/>
</dbReference>
<dbReference type="AlphaFoldDB" id="A0AA88IGG0"/>
<name>A0AA88IGG0_ARTSF</name>
<dbReference type="GO" id="GO:0005737">
    <property type="term" value="C:cytoplasm"/>
    <property type="evidence" value="ECO:0007669"/>
    <property type="project" value="TreeGrafter"/>
</dbReference>
<dbReference type="PROSITE" id="PS50225">
    <property type="entry name" value="SOCS"/>
    <property type="match status" value="1"/>
</dbReference>
<dbReference type="SUPFAM" id="SSF158235">
    <property type="entry name" value="SOCS box-like"/>
    <property type="match status" value="1"/>
</dbReference>
<evidence type="ECO:0000313" key="5">
    <source>
        <dbReference type="EMBL" id="KAK2727698.1"/>
    </source>
</evidence>
<dbReference type="PANTHER" id="PTHR24198">
    <property type="entry name" value="ANKYRIN REPEAT AND PROTEIN KINASE DOMAIN-CONTAINING PROTEIN"/>
    <property type="match status" value="1"/>
</dbReference>
<dbReference type="SMART" id="SM00969">
    <property type="entry name" value="SOCS_box"/>
    <property type="match status" value="1"/>
</dbReference>
<evidence type="ECO:0000259" key="4">
    <source>
        <dbReference type="PROSITE" id="PS50225"/>
    </source>
</evidence>
<dbReference type="EMBL" id="JAVRJZ010000001">
    <property type="protein sequence ID" value="KAK2727698.1"/>
    <property type="molecule type" value="Genomic_DNA"/>
</dbReference>
<dbReference type="SMART" id="SM00248">
    <property type="entry name" value="ANK"/>
    <property type="match status" value="9"/>
</dbReference>
<comment type="caution">
    <text evidence="5">The sequence shown here is derived from an EMBL/GenBank/DDBJ whole genome shotgun (WGS) entry which is preliminary data.</text>
</comment>
<keyword evidence="6" id="KW-1185">Reference proteome</keyword>
<accession>A0AA88IGG0</accession>
<organism evidence="5 6">
    <name type="scientific">Artemia franciscana</name>
    <name type="common">Brine shrimp</name>
    <name type="synonym">Artemia sanfranciscana</name>
    <dbReference type="NCBI Taxonomy" id="6661"/>
    <lineage>
        <taxon>Eukaryota</taxon>
        <taxon>Metazoa</taxon>
        <taxon>Ecdysozoa</taxon>
        <taxon>Arthropoda</taxon>
        <taxon>Crustacea</taxon>
        <taxon>Branchiopoda</taxon>
        <taxon>Anostraca</taxon>
        <taxon>Artemiidae</taxon>
        <taxon>Artemia</taxon>
    </lineage>
</organism>
<dbReference type="PROSITE" id="PS50088">
    <property type="entry name" value="ANK_REPEAT"/>
    <property type="match status" value="1"/>
</dbReference>